<dbReference type="AlphaFoldDB" id="A0A939MLJ8"/>
<dbReference type="InterPro" id="IPR015878">
    <property type="entry name" value="Ado_hCys_hydrolase_NAD-bd"/>
</dbReference>
<keyword evidence="8" id="KW-1185">Reference proteome</keyword>
<keyword evidence="3" id="KW-0554">One-carbon metabolism</keyword>
<evidence type="ECO:0000313" key="8">
    <source>
        <dbReference type="Proteomes" id="UP000664382"/>
    </source>
</evidence>
<sequence length="544" mass="54899">MTAPGSAPDSAHVPAPGSAPPPLRAERLIRGAARAGNGLIAGARVAVRVSDPEVAEPLRSALRRMGARLEREPAGPIGAGGDPASGGEADIVIGDERVGPPEIRDGSAAGRIAWARARMPATAALADELRSSGALAGARVAVSLVIEPKTAALALALRGAGAEVAVFGAASETDPAVVRELLREGLTVFAPASGPVAGSETDPDAAAVADARHAAAVLDWGPELLVDDGAHLIRLAHTERPDALVRLRGASEETTSGVRPLREMQAEGALRIPVLAANDARTKTLFDNRIGTGQSCVFAIADAVDHPALAERGLAPGVAGRCWTVLGYGPVGEGVARFAAALGARVTVVERDAVRALAALHDGFEVGEPTSVLPLADVVVSATGIRHTLDAAGFGLLRPGTVVAVAGGVDDELALDALRALGWRRGAVTGSAGEWRPPAVDASAGVALGVIVLADGGGVNYTAAEGNPVEVMDLSFATQLAALGRLSAGGLEPGVHRLGAEDEQRVARAALAARGGSAHAGAASAPRPGDAAQAWRAHRYRART</sequence>
<dbReference type="NCBIfam" id="NF004005">
    <property type="entry name" value="PRK05476.2-3"/>
    <property type="match status" value="1"/>
</dbReference>
<feature type="domain" description="S-adenosyl-L-homocysteine hydrolase NAD binding" evidence="6">
    <location>
        <begin position="288"/>
        <end position="466"/>
    </location>
</feature>
<dbReference type="GO" id="GO:0006730">
    <property type="term" value="P:one-carbon metabolic process"/>
    <property type="evidence" value="ECO:0007669"/>
    <property type="project" value="UniProtKB-KW"/>
</dbReference>
<evidence type="ECO:0000259" key="6">
    <source>
        <dbReference type="SMART" id="SM00997"/>
    </source>
</evidence>
<dbReference type="PANTHER" id="PTHR23420">
    <property type="entry name" value="ADENOSYLHOMOCYSTEINASE"/>
    <property type="match status" value="1"/>
</dbReference>
<proteinExistence type="inferred from homology"/>
<dbReference type="Gene3D" id="3.40.50.1480">
    <property type="entry name" value="Adenosylhomocysteinase-like"/>
    <property type="match status" value="1"/>
</dbReference>
<dbReference type="EC" id="3.3.1.1" evidence="7"/>
<keyword evidence="7" id="KW-0378">Hydrolase</keyword>
<dbReference type="InterPro" id="IPR042172">
    <property type="entry name" value="Adenosylhomocyst_ase-like_sf"/>
</dbReference>
<dbReference type="SMART" id="SM00997">
    <property type="entry name" value="AdoHcyase_NAD"/>
    <property type="match status" value="1"/>
</dbReference>
<dbReference type="GO" id="GO:0005829">
    <property type="term" value="C:cytosol"/>
    <property type="evidence" value="ECO:0007669"/>
    <property type="project" value="TreeGrafter"/>
</dbReference>
<keyword evidence="4" id="KW-0520">NAD</keyword>
<evidence type="ECO:0000256" key="3">
    <source>
        <dbReference type="ARBA" id="ARBA00022563"/>
    </source>
</evidence>
<dbReference type="RefSeq" id="WP_208095654.1">
    <property type="nucleotide sequence ID" value="NZ_JAGDYM010000004.1"/>
</dbReference>
<dbReference type="SUPFAM" id="SSF51735">
    <property type="entry name" value="NAD(P)-binding Rossmann-fold domains"/>
    <property type="match status" value="1"/>
</dbReference>
<dbReference type="EMBL" id="JAGDYM010000004">
    <property type="protein sequence ID" value="MBO1900862.1"/>
    <property type="molecule type" value="Genomic_DNA"/>
</dbReference>
<dbReference type="GO" id="GO:0004013">
    <property type="term" value="F:adenosylhomocysteinase activity"/>
    <property type="evidence" value="ECO:0007669"/>
    <property type="project" value="TreeGrafter"/>
</dbReference>
<dbReference type="SMART" id="SM00996">
    <property type="entry name" value="AdoHcyase"/>
    <property type="match status" value="1"/>
</dbReference>
<dbReference type="InterPro" id="IPR036291">
    <property type="entry name" value="NAD(P)-bd_dom_sf"/>
</dbReference>
<evidence type="ECO:0000256" key="1">
    <source>
        <dbReference type="ARBA" id="ARBA00001911"/>
    </source>
</evidence>
<dbReference type="Pfam" id="PF00670">
    <property type="entry name" value="AdoHcyase_NAD"/>
    <property type="match status" value="1"/>
</dbReference>
<evidence type="ECO:0000256" key="4">
    <source>
        <dbReference type="ARBA" id="ARBA00023027"/>
    </source>
</evidence>
<comment type="cofactor">
    <cofactor evidence="1">
        <name>NAD(+)</name>
        <dbReference type="ChEBI" id="CHEBI:57540"/>
    </cofactor>
</comment>
<reference evidence="7" key="1">
    <citation type="submission" date="2021-03" db="EMBL/GenBank/DDBJ databases">
        <title>Leucobacter chromiisoli sp. nov., isolated from chromium-containing soil of chemical plant.</title>
        <authorList>
            <person name="Xu Z."/>
        </authorList>
    </citation>
    <scope>NUCLEOTIDE SEQUENCE</scope>
    <source>
        <strain evidence="7">S27</strain>
    </source>
</reference>
<dbReference type="InterPro" id="IPR000043">
    <property type="entry name" value="Adenosylhomocysteinase-like"/>
</dbReference>
<evidence type="ECO:0000313" key="7">
    <source>
        <dbReference type="EMBL" id="MBO1900862.1"/>
    </source>
</evidence>
<gene>
    <name evidence="7" type="ORF">J4H92_02730</name>
</gene>
<comment type="similarity">
    <text evidence="2">Belongs to the adenosylhomocysteinase family.</text>
</comment>
<protein>
    <submittedName>
        <fullName evidence="7">Adenosylhomocysteinase</fullName>
        <ecNumber evidence="7">3.3.1.1</ecNumber>
    </submittedName>
</protein>
<dbReference type="Pfam" id="PF05221">
    <property type="entry name" value="AdoHcyase"/>
    <property type="match status" value="1"/>
</dbReference>
<organism evidence="7 8">
    <name type="scientific">Leucobacter weissii</name>
    <dbReference type="NCBI Taxonomy" id="1983706"/>
    <lineage>
        <taxon>Bacteria</taxon>
        <taxon>Bacillati</taxon>
        <taxon>Actinomycetota</taxon>
        <taxon>Actinomycetes</taxon>
        <taxon>Micrococcales</taxon>
        <taxon>Microbacteriaceae</taxon>
        <taxon>Leucobacter</taxon>
    </lineage>
</organism>
<dbReference type="GO" id="GO:0033353">
    <property type="term" value="P:S-adenosylmethionine cycle"/>
    <property type="evidence" value="ECO:0007669"/>
    <property type="project" value="TreeGrafter"/>
</dbReference>
<dbReference type="Gene3D" id="3.40.50.720">
    <property type="entry name" value="NAD(P)-binding Rossmann-like Domain"/>
    <property type="match status" value="1"/>
</dbReference>
<dbReference type="SUPFAM" id="SSF52283">
    <property type="entry name" value="Formate/glycerate dehydrogenase catalytic domain-like"/>
    <property type="match status" value="1"/>
</dbReference>
<evidence type="ECO:0000256" key="5">
    <source>
        <dbReference type="SAM" id="MobiDB-lite"/>
    </source>
</evidence>
<name>A0A939MLJ8_9MICO</name>
<evidence type="ECO:0000256" key="2">
    <source>
        <dbReference type="ARBA" id="ARBA00007122"/>
    </source>
</evidence>
<accession>A0A939MLJ8</accession>
<dbReference type="PANTHER" id="PTHR23420:SF0">
    <property type="entry name" value="ADENOSYLHOMOCYSTEINASE"/>
    <property type="match status" value="1"/>
</dbReference>
<feature type="region of interest" description="Disordered" evidence="5">
    <location>
        <begin position="1"/>
        <end position="23"/>
    </location>
</feature>
<comment type="caution">
    <text evidence="7">The sequence shown here is derived from an EMBL/GenBank/DDBJ whole genome shotgun (WGS) entry which is preliminary data.</text>
</comment>
<dbReference type="Proteomes" id="UP000664382">
    <property type="component" value="Unassembled WGS sequence"/>
</dbReference>